<evidence type="ECO:0000313" key="4">
    <source>
        <dbReference type="Proteomes" id="UP001469553"/>
    </source>
</evidence>
<proteinExistence type="predicted"/>
<feature type="compositionally biased region" description="Basic and acidic residues" evidence="1">
    <location>
        <begin position="20"/>
        <end position="43"/>
    </location>
</feature>
<sequence length="129" mass="14860">MSVTPESRISMTPQSPESVEDCRPKKWKRAENETPRKRTRVSDVARPSISCQDQIKTVMRTKRKITKGEGHSLPAKKKKGLPEHILTTQSSSSTVDITTGWMFTDSYSEKKSFYLLFFTIMCYFVLYIT</sequence>
<comment type="caution">
    <text evidence="3">The sequence shown here is derived from an EMBL/GenBank/DDBJ whole genome shotgun (WGS) entry which is preliminary data.</text>
</comment>
<protein>
    <submittedName>
        <fullName evidence="3">Uncharacterized protein</fullName>
    </submittedName>
</protein>
<feature type="compositionally biased region" description="Polar residues" evidence="1">
    <location>
        <begin position="1"/>
        <end position="17"/>
    </location>
</feature>
<name>A0ABV0XNE0_9TELE</name>
<dbReference type="Proteomes" id="UP001469553">
    <property type="component" value="Unassembled WGS sequence"/>
</dbReference>
<evidence type="ECO:0000313" key="3">
    <source>
        <dbReference type="EMBL" id="MEQ2282946.1"/>
    </source>
</evidence>
<keyword evidence="2" id="KW-0472">Membrane</keyword>
<reference evidence="3 4" key="1">
    <citation type="submission" date="2021-06" db="EMBL/GenBank/DDBJ databases">
        <authorList>
            <person name="Palmer J.M."/>
        </authorList>
    </citation>
    <scope>NUCLEOTIDE SEQUENCE [LARGE SCALE GENOMIC DNA]</scope>
    <source>
        <strain evidence="3 4">AS_MEX2019</strain>
        <tissue evidence="3">Muscle</tissue>
    </source>
</reference>
<keyword evidence="2" id="KW-1133">Transmembrane helix</keyword>
<evidence type="ECO:0000256" key="2">
    <source>
        <dbReference type="SAM" id="Phobius"/>
    </source>
</evidence>
<gene>
    <name evidence="3" type="ORF">AMECASPLE_006068</name>
</gene>
<dbReference type="EMBL" id="JAHRIP010009691">
    <property type="protein sequence ID" value="MEQ2282946.1"/>
    <property type="molecule type" value="Genomic_DNA"/>
</dbReference>
<keyword evidence="4" id="KW-1185">Reference proteome</keyword>
<keyword evidence="2" id="KW-0812">Transmembrane</keyword>
<organism evidence="3 4">
    <name type="scientific">Ameca splendens</name>
    <dbReference type="NCBI Taxonomy" id="208324"/>
    <lineage>
        <taxon>Eukaryota</taxon>
        <taxon>Metazoa</taxon>
        <taxon>Chordata</taxon>
        <taxon>Craniata</taxon>
        <taxon>Vertebrata</taxon>
        <taxon>Euteleostomi</taxon>
        <taxon>Actinopterygii</taxon>
        <taxon>Neopterygii</taxon>
        <taxon>Teleostei</taxon>
        <taxon>Neoteleostei</taxon>
        <taxon>Acanthomorphata</taxon>
        <taxon>Ovalentaria</taxon>
        <taxon>Atherinomorphae</taxon>
        <taxon>Cyprinodontiformes</taxon>
        <taxon>Goodeidae</taxon>
        <taxon>Ameca</taxon>
    </lineage>
</organism>
<accession>A0ABV0XNE0</accession>
<feature type="region of interest" description="Disordered" evidence="1">
    <location>
        <begin position="1"/>
        <end position="45"/>
    </location>
</feature>
<evidence type="ECO:0000256" key="1">
    <source>
        <dbReference type="SAM" id="MobiDB-lite"/>
    </source>
</evidence>
<feature type="transmembrane region" description="Helical" evidence="2">
    <location>
        <begin position="112"/>
        <end position="128"/>
    </location>
</feature>